<dbReference type="RefSeq" id="WP_379709583.1">
    <property type="nucleotide sequence ID" value="NZ_JBHSCZ010000002.1"/>
</dbReference>
<dbReference type="EMBL" id="JBHSCZ010000002">
    <property type="protein sequence ID" value="MFC4263260.1"/>
    <property type="molecule type" value="Genomic_DNA"/>
</dbReference>
<keyword evidence="3" id="KW-1185">Reference proteome</keyword>
<feature type="signal peptide" evidence="1">
    <location>
        <begin position="1"/>
        <end position="19"/>
    </location>
</feature>
<evidence type="ECO:0000313" key="2">
    <source>
        <dbReference type="EMBL" id="MFC4263260.1"/>
    </source>
</evidence>
<reference evidence="3" key="1">
    <citation type="journal article" date="2019" name="Int. J. Syst. Evol. Microbiol.">
        <title>The Global Catalogue of Microorganisms (GCM) 10K type strain sequencing project: providing services to taxonomists for standard genome sequencing and annotation.</title>
        <authorList>
            <consortium name="The Broad Institute Genomics Platform"/>
            <consortium name="The Broad Institute Genome Sequencing Center for Infectious Disease"/>
            <person name="Wu L."/>
            <person name="Ma J."/>
        </authorList>
    </citation>
    <scope>NUCLEOTIDE SEQUENCE [LARGE SCALE GENOMIC DNA]</scope>
    <source>
        <strain evidence="3">CECT 8289</strain>
    </source>
</reference>
<feature type="chain" id="PRO_5046831308" evidence="1">
    <location>
        <begin position="20"/>
        <end position="738"/>
    </location>
</feature>
<evidence type="ECO:0000313" key="3">
    <source>
        <dbReference type="Proteomes" id="UP001595907"/>
    </source>
</evidence>
<comment type="caution">
    <text evidence="2">The sequence shown here is derived from an EMBL/GenBank/DDBJ whole genome shotgun (WGS) entry which is preliminary data.</text>
</comment>
<evidence type="ECO:0000256" key="1">
    <source>
        <dbReference type="SAM" id="SignalP"/>
    </source>
</evidence>
<sequence>MKQFTFTLLLLSFAQLVFAFTDTTDIPLSRRSRHDDIKKEQINCDKIDGVVDGVLKAGTDVNINNQLSDALIRKPNEFRFWIEQNDSLLPSNNDKVRYLRYVAEVLIKYRLALKENDITIIDLTFLLNQFELAMKAKANKQSIIPILQELPYGIAKILAKVLAENDDAVALDNLVYLKYVTLHPDKILSTIALYETESFADSLMTIACKAYPVQCYTYAQSKSTVMGKLIHRNTNMVVNQIALLSQTENALLYFPFFDDLLSGRQTIDSIKKFVGDGEVGYDSVGYYKLLVSTAIAYNKRMAAPLRDTPIAYFGTNGLLNTLYKKAKQHFITPINELHDESNLAYRMKAIQPLSPAELYYMIVMGENDIYTSSYKNSFNRLVQLMGAKPRGDSLLQAVNFDHFRKFIKMAANYNKLDTFLKMMPPVRSELLMKAFVSKLDNGNLEDAVDVADSYSSITNSALQQSMLQNVKENEAEAIAANNTSGKVIYGLLKTIFLSLNDSNHIDIAAQLGIPPIFDVDNKYMQNANGVIVEQVFFYGDKDGKMFYPSFRNTFSSKEWKVVDKKEWMEATSLKGNVMVFANKPLDNDANLDDTAQIHLANYLKEIKLKPAVIVHRGHSYWLDRTMSRMPGDAKIVVLGSCGGYQNLNEILEINPDAHIISTKEIGTGDINRPILNYMNQVFASGNNLNWRKMWQSLTKTFSADPSKSVRDSWEDYIPPYKNLGAIFLKAYTKKMETE</sequence>
<proteinExistence type="predicted"/>
<name>A0ABV8QUE1_9BACT</name>
<organism evidence="2 3">
    <name type="scientific">Ferruginibacter yonginensis</name>
    <dbReference type="NCBI Taxonomy" id="1310416"/>
    <lineage>
        <taxon>Bacteria</taxon>
        <taxon>Pseudomonadati</taxon>
        <taxon>Bacteroidota</taxon>
        <taxon>Chitinophagia</taxon>
        <taxon>Chitinophagales</taxon>
        <taxon>Chitinophagaceae</taxon>
        <taxon>Ferruginibacter</taxon>
    </lineage>
</organism>
<protein>
    <submittedName>
        <fullName evidence="2">Uncharacterized protein</fullName>
    </submittedName>
</protein>
<keyword evidence="1" id="KW-0732">Signal</keyword>
<accession>A0ABV8QUE1</accession>
<dbReference type="Proteomes" id="UP001595907">
    <property type="component" value="Unassembled WGS sequence"/>
</dbReference>
<gene>
    <name evidence="2" type="ORF">ACFOWM_10250</name>
</gene>